<keyword evidence="5" id="KW-0804">Transcription</keyword>
<evidence type="ECO:0000259" key="11">
    <source>
        <dbReference type="PROSITE" id="PS51755"/>
    </source>
</evidence>
<dbReference type="Proteomes" id="UP000246744">
    <property type="component" value="Unassembled WGS sequence"/>
</dbReference>
<dbReference type="InterPro" id="IPR011006">
    <property type="entry name" value="CheY-like_superfamily"/>
</dbReference>
<dbReference type="Gene3D" id="1.10.10.10">
    <property type="entry name" value="Winged helix-like DNA-binding domain superfamily/Winged helix DNA-binding domain"/>
    <property type="match status" value="1"/>
</dbReference>
<proteinExistence type="predicted"/>
<comment type="caution">
    <text evidence="12">The sequence shown here is derived from an EMBL/GenBank/DDBJ whole genome shotgun (WGS) entry which is preliminary data.</text>
</comment>
<dbReference type="Pfam" id="PF00072">
    <property type="entry name" value="Response_reg"/>
    <property type="match status" value="1"/>
</dbReference>
<dbReference type="SMART" id="SM00862">
    <property type="entry name" value="Trans_reg_C"/>
    <property type="match status" value="1"/>
</dbReference>
<dbReference type="InterPro" id="IPR001789">
    <property type="entry name" value="Sig_transdc_resp-reg_receiver"/>
</dbReference>
<evidence type="ECO:0000256" key="5">
    <source>
        <dbReference type="ARBA" id="ARBA00023163"/>
    </source>
</evidence>
<dbReference type="GO" id="GO:0006355">
    <property type="term" value="P:regulation of DNA-templated transcription"/>
    <property type="evidence" value="ECO:0007669"/>
    <property type="project" value="InterPro"/>
</dbReference>
<dbReference type="Pfam" id="PF00486">
    <property type="entry name" value="Trans_reg_C"/>
    <property type="match status" value="1"/>
</dbReference>
<dbReference type="InterPro" id="IPR036388">
    <property type="entry name" value="WH-like_DNA-bd_sf"/>
</dbReference>
<feature type="DNA-binding region" description="OmpR/PhoB-type" evidence="9">
    <location>
        <begin position="140"/>
        <end position="239"/>
    </location>
</feature>
<feature type="domain" description="OmpR/PhoB-type" evidence="11">
    <location>
        <begin position="140"/>
        <end position="239"/>
    </location>
</feature>
<dbReference type="SMART" id="SM00448">
    <property type="entry name" value="REC"/>
    <property type="match status" value="1"/>
</dbReference>
<dbReference type="AlphaFoldDB" id="A0A317Q9K3"/>
<dbReference type="SUPFAM" id="SSF46894">
    <property type="entry name" value="C-terminal effector domain of the bipartite response regulators"/>
    <property type="match status" value="1"/>
</dbReference>
<dbReference type="PROSITE" id="PS50110">
    <property type="entry name" value="RESPONSE_REGULATORY"/>
    <property type="match status" value="1"/>
</dbReference>
<gene>
    <name evidence="12" type="ORF">DES37_101184</name>
</gene>
<dbReference type="GO" id="GO:0000156">
    <property type="term" value="F:phosphorelay response regulator activity"/>
    <property type="evidence" value="ECO:0007669"/>
    <property type="project" value="TreeGrafter"/>
</dbReference>
<evidence type="ECO:0000256" key="3">
    <source>
        <dbReference type="ARBA" id="ARBA00023015"/>
    </source>
</evidence>
<dbReference type="InterPro" id="IPR039420">
    <property type="entry name" value="WalR-like"/>
</dbReference>
<dbReference type="PANTHER" id="PTHR48111:SF4">
    <property type="entry name" value="DNA-BINDING DUAL TRANSCRIPTIONAL REGULATOR OMPR"/>
    <property type="match status" value="1"/>
</dbReference>
<dbReference type="GO" id="GO:0005829">
    <property type="term" value="C:cytosol"/>
    <property type="evidence" value="ECO:0007669"/>
    <property type="project" value="TreeGrafter"/>
</dbReference>
<keyword evidence="1 8" id="KW-0597">Phosphoprotein</keyword>
<evidence type="ECO:0000256" key="4">
    <source>
        <dbReference type="ARBA" id="ARBA00023125"/>
    </source>
</evidence>
<evidence type="ECO:0000256" key="8">
    <source>
        <dbReference type="PROSITE-ProRule" id="PRU00169"/>
    </source>
</evidence>
<dbReference type="CDD" id="cd00383">
    <property type="entry name" value="trans_reg_C"/>
    <property type="match status" value="1"/>
</dbReference>
<dbReference type="Gene3D" id="3.40.50.2300">
    <property type="match status" value="1"/>
</dbReference>
<keyword evidence="2" id="KW-0902">Two-component regulatory system</keyword>
<keyword evidence="4 9" id="KW-0238">DNA-binding</keyword>
<evidence type="ECO:0000256" key="2">
    <source>
        <dbReference type="ARBA" id="ARBA00023012"/>
    </source>
</evidence>
<keyword evidence="3" id="KW-0805">Transcription regulation</keyword>
<dbReference type="InterPro" id="IPR016032">
    <property type="entry name" value="Sig_transdc_resp-reg_C-effctor"/>
</dbReference>
<dbReference type="GO" id="GO:0032993">
    <property type="term" value="C:protein-DNA complex"/>
    <property type="evidence" value="ECO:0007669"/>
    <property type="project" value="TreeGrafter"/>
</dbReference>
<feature type="modified residue" description="4-aspartylphosphate" evidence="8">
    <location>
        <position position="61"/>
    </location>
</feature>
<evidence type="ECO:0000313" key="12">
    <source>
        <dbReference type="EMBL" id="PWW12616.1"/>
    </source>
</evidence>
<dbReference type="PROSITE" id="PS51755">
    <property type="entry name" value="OMPR_PHOB"/>
    <property type="match status" value="1"/>
</dbReference>
<evidence type="ECO:0000259" key="10">
    <source>
        <dbReference type="PROSITE" id="PS50110"/>
    </source>
</evidence>
<accession>A0A317Q9K3</accession>
<dbReference type="Gene3D" id="6.10.250.690">
    <property type="match status" value="1"/>
</dbReference>
<sequence length="243" mass="27130">MTSQGLVENQASIIVLDDESELRQMLQHYLQAHGFRVQAIADSARLDVLLARSPWDLLILDLMMTPEDGLSVCRRIRAEGHTLPVLMLTARGDPVDRITGLESGADDYLAKPFIPQELLARVRAILRRQRMLGGENPAAPKKVRFGEFELDLAQSLLTHLGTPVEVNTAEISLLVALATTLNRPVSRDNLIARARGRSYVALDRSVDVQVLRIRKIIEQNPSEPRWLRTVWGKGYLLSGEVIA</sequence>
<protein>
    <recommendedName>
        <fullName evidence="6">DNA-binding dual transcriptional regulator OmpR</fullName>
    </recommendedName>
    <alternativeName>
        <fullName evidence="7">Transcriptional regulatory protein OmpR</fullName>
    </alternativeName>
</protein>
<keyword evidence="13" id="KW-1185">Reference proteome</keyword>
<dbReference type="RefSeq" id="WP_245929919.1">
    <property type="nucleotide sequence ID" value="NZ_QGTS01000001.1"/>
</dbReference>
<dbReference type="InterPro" id="IPR001867">
    <property type="entry name" value="OmpR/PhoB-type_DNA-bd"/>
</dbReference>
<dbReference type="SUPFAM" id="SSF52172">
    <property type="entry name" value="CheY-like"/>
    <property type="match status" value="1"/>
</dbReference>
<dbReference type="PANTHER" id="PTHR48111">
    <property type="entry name" value="REGULATOR OF RPOS"/>
    <property type="match status" value="1"/>
</dbReference>
<dbReference type="EMBL" id="QGTS01000001">
    <property type="protein sequence ID" value="PWW12616.1"/>
    <property type="molecule type" value="Genomic_DNA"/>
</dbReference>
<reference evidence="12 13" key="1">
    <citation type="submission" date="2018-05" db="EMBL/GenBank/DDBJ databases">
        <title>Genomic Encyclopedia of Type Strains, Phase IV (KMG-IV): sequencing the most valuable type-strain genomes for metagenomic binning, comparative biology and taxonomic classification.</title>
        <authorList>
            <person name="Goeker M."/>
        </authorList>
    </citation>
    <scope>NUCLEOTIDE SEQUENCE [LARGE SCALE GENOMIC DNA]</scope>
    <source>
        <strain evidence="12 13">DSM 19579</strain>
    </source>
</reference>
<evidence type="ECO:0000313" key="13">
    <source>
        <dbReference type="Proteomes" id="UP000246744"/>
    </source>
</evidence>
<evidence type="ECO:0000256" key="9">
    <source>
        <dbReference type="PROSITE-ProRule" id="PRU01091"/>
    </source>
</evidence>
<name>A0A317Q9K3_9ENTR</name>
<evidence type="ECO:0000256" key="7">
    <source>
        <dbReference type="ARBA" id="ARBA00041745"/>
    </source>
</evidence>
<evidence type="ECO:0000256" key="1">
    <source>
        <dbReference type="ARBA" id="ARBA00022553"/>
    </source>
</evidence>
<evidence type="ECO:0000256" key="6">
    <source>
        <dbReference type="ARBA" id="ARBA00040496"/>
    </source>
</evidence>
<dbReference type="GO" id="GO:0000976">
    <property type="term" value="F:transcription cis-regulatory region binding"/>
    <property type="evidence" value="ECO:0007669"/>
    <property type="project" value="TreeGrafter"/>
</dbReference>
<feature type="domain" description="Response regulatory" evidence="10">
    <location>
        <begin position="12"/>
        <end position="126"/>
    </location>
</feature>
<organism evidence="12 13">
    <name type="scientific">Mangrovibacter plantisponsor</name>
    <dbReference type="NCBI Taxonomy" id="451513"/>
    <lineage>
        <taxon>Bacteria</taxon>
        <taxon>Pseudomonadati</taxon>
        <taxon>Pseudomonadota</taxon>
        <taxon>Gammaproteobacteria</taxon>
        <taxon>Enterobacterales</taxon>
        <taxon>Enterobacteriaceae</taxon>
        <taxon>Mangrovibacter</taxon>
    </lineage>
</organism>